<proteinExistence type="predicted"/>
<reference evidence="2 3" key="1">
    <citation type="journal article" date="2018" name="Front. Microbiol.">
        <title>Prospects for Fungal Bioremediation of Acidic Radioactive Waste Sites: Characterization and Genome Sequence of Rhodotorula taiwanensis MD1149.</title>
        <authorList>
            <person name="Tkavc R."/>
            <person name="Matrosova V.Y."/>
            <person name="Grichenko O.E."/>
            <person name="Gostincar C."/>
            <person name="Volpe R.P."/>
            <person name="Klimenkova P."/>
            <person name="Gaidamakova E.K."/>
            <person name="Zhou C.E."/>
            <person name="Stewart B.J."/>
            <person name="Lyman M.G."/>
            <person name="Malfatti S.A."/>
            <person name="Rubinfeld B."/>
            <person name="Courtot M."/>
            <person name="Singh J."/>
            <person name="Dalgard C.L."/>
            <person name="Hamilton T."/>
            <person name="Frey K.G."/>
            <person name="Gunde-Cimerman N."/>
            <person name="Dugan L."/>
            <person name="Daly M.J."/>
        </authorList>
    </citation>
    <scope>NUCLEOTIDE SEQUENCE [LARGE SCALE GENOMIC DNA]</scope>
    <source>
        <strain evidence="2 3">MD1149</strain>
    </source>
</reference>
<gene>
    <name evidence="2" type="ORF">BMF94_0251</name>
</gene>
<dbReference type="Pfam" id="PF00636">
    <property type="entry name" value="Ribonuclease_3"/>
    <property type="match status" value="1"/>
</dbReference>
<organism evidence="2 3">
    <name type="scientific">Rhodotorula taiwanensis</name>
    <dbReference type="NCBI Taxonomy" id="741276"/>
    <lineage>
        <taxon>Eukaryota</taxon>
        <taxon>Fungi</taxon>
        <taxon>Dikarya</taxon>
        <taxon>Basidiomycota</taxon>
        <taxon>Pucciniomycotina</taxon>
        <taxon>Microbotryomycetes</taxon>
        <taxon>Sporidiobolales</taxon>
        <taxon>Sporidiobolaceae</taxon>
        <taxon>Rhodotorula</taxon>
    </lineage>
</organism>
<evidence type="ECO:0000259" key="1">
    <source>
        <dbReference type="PROSITE" id="PS50142"/>
    </source>
</evidence>
<dbReference type="AlphaFoldDB" id="A0A2S5BIQ8"/>
<dbReference type="Proteomes" id="UP000237144">
    <property type="component" value="Unassembled WGS sequence"/>
</dbReference>
<dbReference type="PROSITE" id="PS50142">
    <property type="entry name" value="RNASE_3_2"/>
    <property type="match status" value="1"/>
</dbReference>
<dbReference type="Gene3D" id="1.10.1520.10">
    <property type="entry name" value="Ribonuclease III domain"/>
    <property type="match status" value="1"/>
</dbReference>
<sequence length="277" mass="30463">MSRLLHEPPAEWQPPTISFTPAALPPLPAIPDADLVKRACTHKTGVNGLAHDNRGLELASYETLEWAGDAALHWLVSVRIQELFPTAICAELSDLRMRLTSNRTFAHLSWHYGLPGRIVKRQDVNERTSVDLQQRLAADLFEAHLGAVIKGHKGDLRPVSDFLHSLLLPAVFPAFQQIKSTLETPLKAGDRILPKKRLRLNTGDAAQDAESRTGAGRKAVTKTRLHQWTDEFVEGAWKTVLEVQGQIVGTGTAAKIAAARDIALDAYIEGSLISESR</sequence>
<dbReference type="InterPro" id="IPR036389">
    <property type="entry name" value="RNase_III_sf"/>
</dbReference>
<accession>A0A2S5BIQ8</accession>
<feature type="domain" description="RNase III" evidence="1">
    <location>
        <begin position="32"/>
        <end position="149"/>
    </location>
</feature>
<dbReference type="GO" id="GO:0004525">
    <property type="term" value="F:ribonuclease III activity"/>
    <property type="evidence" value="ECO:0007669"/>
    <property type="project" value="InterPro"/>
</dbReference>
<dbReference type="SMART" id="SM00535">
    <property type="entry name" value="RIBOc"/>
    <property type="match status" value="1"/>
</dbReference>
<dbReference type="CDD" id="cd00593">
    <property type="entry name" value="RIBOc"/>
    <property type="match status" value="1"/>
</dbReference>
<comment type="caution">
    <text evidence="2">The sequence shown here is derived from an EMBL/GenBank/DDBJ whole genome shotgun (WGS) entry which is preliminary data.</text>
</comment>
<dbReference type="STRING" id="741276.A0A2S5BIQ8"/>
<name>A0A2S5BIQ8_9BASI</name>
<dbReference type="GO" id="GO:0006396">
    <property type="term" value="P:RNA processing"/>
    <property type="evidence" value="ECO:0007669"/>
    <property type="project" value="InterPro"/>
</dbReference>
<dbReference type="OrthoDB" id="2530128at2759"/>
<evidence type="ECO:0000313" key="2">
    <source>
        <dbReference type="EMBL" id="POY76659.1"/>
    </source>
</evidence>
<dbReference type="SUPFAM" id="SSF69065">
    <property type="entry name" value="RNase III domain-like"/>
    <property type="match status" value="1"/>
</dbReference>
<evidence type="ECO:0000313" key="3">
    <source>
        <dbReference type="Proteomes" id="UP000237144"/>
    </source>
</evidence>
<protein>
    <recommendedName>
        <fullName evidence="1">RNase III domain-containing protein</fullName>
    </recommendedName>
</protein>
<dbReference type="EMBL" id="PJQD01000002">
    <property type="protein sequence ID" value="POY76659.1"/>
    <property type="molecule type" value="Genomic_DNA"/>
</dbReference>
<dbReference type="InterPro" id="IPR000999">
    <property type="entry name" value="RNase_III_dom"/>
</dbReference>
<keyword evidence="3" id="KW-1185">Reference proteome</keyword>